<dbReference type="OMA" id="CMLHKLT"/>
<reference evidence="8" key="1">
    <citation type="submission" date="2012-12" db="EMBL/GenBank/DDBJ databases">
        <authorList>
            <person name="Hellsten U."/>
            <person name="Grimwood J."/>
            <person name="Chapman J.A."/>
            <person name="Shapiro H."/>
            <person name="Aerts A."/>
            <person name="Otillar R.P."/>
            <person name="Terry A.Y."/>
            <person name="Boore J.L."/>
            <person name="Simakov O."/>
            <person name="Marletaz F."/>
            <person name="Cho S.-J."/>
            <person name="Edsinger-Gonzales E."/>
            <person name="Havlak P."/>
            <person name="Kuo D.-H."/>
            <person name="Larsson T."/>
            <person name="Lv J."/>
            <person name="Arendt D."/>
            <person name="Savage R."/>
            <person name="Osoegawa K."/>
            <person name="de Jong P."/>
            <person name="Lindberg D.R."/>
            <person name="Seaver E.C."/>
            <person name="Weisblat D.A."/>
            <person name="Putnam N.H."/>
            <person name="Grigoriev I.V."/>
            <person name="Rokhsar D.S."/>
        </authorList>
    </citation>
    <scope>NUCLEOTIDE SEQUENCE</scope>
    <source>
        <strain evidence="8">I ESC-2004</strain>
    </source>
</reference>
<dbReference type="FunFam" id="3.80.10.10:FF:000116">
    <property type="entry name" value="Leucine-rich repeat-containing protein 40"/>
    <property type="match status" value="1"/>
</dbReference>
<reference evidence="6 8" key="2">
    <citation type="journal article" date="2013" name="Nature">
        <title>Insights into bilaterian evolution from three spiralian genomes.</title>
        <authorList>
            <person name="Simakov O."/>
            <person name="Marletaz F."/>
            <person name="Cho S.J."/>
            <person name="Edsinger-Gonzales E."/>
            <person name="Havlak P."/>
            <person name="Hellsten U."/>
            <person name="Kuo D.H."/>
            <person name="Larsson T."/>
            <person name="Lv J."/>
            <person name="Arendt D."/>
            <person name="Savage R."/>
            <person name="Osoegawa K."/>
            <person name="de Jong P."/>
            <person name="Grimwood J."/>
            <person name="Chapman J.A."/>
            <person name="Shapiro H."/>
            <person name="Aerts A."/>
            <person name="Otillar R.P."/>
            <person name="Terry A.Y."/>
            <person name="Boore J.L."/>
            <person name="Grigoriev I.V."/>
            <person name="Lindberg D.R."/>
            <person name="Seaver E.C."/>
            <person name="Weisblat D.A."/>
            <person name="Putnam N.H."/>
            <person name="Rokhsar D.S."/>
        </authorList>
    </citation>
    <scope>NUCLEOTIDE SEQUENCE</scope>
    <source>
        <strain evidence="6 8">I ESC-2004</strain>
    </source>
</reference>
<dbReference type="SMART" id="SM00364">
    <property type="entry name" value="LRR_BAC"/>
    <property type="match status" value="9"/>
</dbReference>
<evidence type="ECO:0000259" key="5">
    <source>
        <dbReference type="Pfam" id="PF23598"/>
    </source>
</evidence>
<dbReference type="Pfam" id="PF00560">
    <property type="entry name" value="LRR_1"/>
    <property type="match status" value="2"/>
</dbReference>
<dbReference type="PROSITE" id="PS51450">
    <property type="entry name" value="LRR"/>
    <property type="match status" value="5"/>
</dbReference>
<evidence type="ECO:0000256" key="4">
    <source>
        <dbReference type="SAM" id="MobiDB-lite"/>
    </source>
</evidence>
<dbReference type="STRING" id="283909.R7VBE7"/>
<keyword evidence="2" id="KW-0677">Repeat</keyword>
<dbReference type="Gene3D" id="3.80.10.10">
    <property type="entry name" value="Ribonuclease Inhibitor"/>
    <property type="match status" value="3"/>
</dbReference>
<gene>
    <name evidence="6" type="ORF">CAPTEDRAFT_182426</name>
</gene>
<dbReference type="InterPro" id="IPR001611">
    <property type="entry name" value="Leu-rich_rpt"/>
</dbReference>
<accession>R7VBE7</accession>
<feature type="domain" description="Disease resistance R13L4/SHOC-2-like LRR" evidence="5">
    <location>
        <begin position="101"/>
        <end position="183"/>
    </location>
</feature>
<evidence type="ECO:0000256" key="3">
    <source>
        <dbReference type="ARBA" id="ARBA00071450"/>
    </source>
</evidence>
<keyword evidence="1" id="KW-0433">Leucine-rich repeat</keyword>
<dbReference type="EMBL" id="AMQN01004361">
    <property type="status" value="NOT_ANNOTATED_CDS"/>
    <property type="molecule type" value="Genomic_DNA"/>
</dbReference>
<evidence type="ECO:0000256" key="2">
    <source>
        <dbReference type="ARBA" id="ARBA00022737"/>
    </source>
</evidence>
<evidence type="ECO:0000256" key="1">
    <source>
        <dbReference type="ARBA" id="ARBA00022614"/>
    </source>
</evidence>
<dbReference type="FunCoup" id="R7VBE7">
    <property type="interactions" value="872"/>
</dbReference>
<evidence type="ECO:0000313" key="6">
    <source>
        <dbReference type="EMBL" id="ELU16143.1"/>
    </source>
</evidence>
<dbReference type="PANTHER" id="PTHR48051">
    <property type="match status" value="1"/>
</dbReference>
<proteinExistence type="predicted"/>
<dbReference type="InterPro" id="IPR055414">
    <property type="entry name" value="LRR_R13L4/SHOC2-like"/>
</dbReference>
<dbReference type="InterPro" id="IPR032675">
    <property type="entry name" value="LRR_dom_sf"/>
</dbReference>
<evidence type="ECO:0000313" key="8">
    <source>
        <dbReference type="Proteomes" id="UP000014760"/>
    </source>
</evidence>
<dbReference type="InterPro" id="IPR003591">
    <property type="entry name" value="Leu-rich_rpt_typical-subtyp"/>
</dbReference>
<dbReference type="OrthoDB" id="660555at2759"/>
<dbReference type="FunFam" id="3.80.10.10:FF:000206">
    <property type="entry name" value="leucine-rich repeat-containing protein 40"/>
    <property type="match status" value="1"/>
</dbReference>
<dbReference type="InterPro" id="IPR050216">
    <property type="entry name" value="LRR_domain-containing"/>
</dbReference>
<evidence type="ECO:0000313" key="7">
    <source>
        <dbReference type="EnsemblMetazoa" id="CapteP182426"/>
    </source>
</evidence>
<dbReference type="GO" id="GO:0005737">
    <property type="term" value="C:cytoplasm"/>
    <property type="evidence" value="ECO:0007669"/>
    <property type="project" value="TreeGrafter"/>
</dbReference>
<feature type="region of interest" description="Disordered" evidence="4">
    <location>
        <begin position="1"/>
        <end position="30"/>
    </location>
</feature>
<dbReference type="FunFam" id="3.80.10.10:FF:000193">
    <property type="entry name" value="Leucine-rich repeat-containing protein 40"/>
    <property type="match status" value="1"/>
</dbReference>
<organism evidence="6">
    <name type="scientific">Capitella teleta</name>
    <name type="common">Polychaete worm</name>
    <dbReference type="NCBI Taxonomy" id="283909"/>
    <lineage>
        <taxon>Eukaryota</taxon>
        <taxon>Metazoa</taxon>
        <taxon>Spiralia</taxon>
        <taxon>Lophotrochozoa</taxon>
        <taxon>Annelida</taxon>
        <taxon>Polychaeta</taxon>
        <taxon>Sedentaria</taxon>
        <taxon>Scolecida</taxon>
        <taxon>Capitellidae</taxon>
        <taxon>Capitella</taxon>
    </lineage>
</organism>
<dbReference type="SMART" id="SM00365">
    <property type="entry name" value="LRR_SD22"/>
    <property type="match status" value="5"/>
</dbReference>
<dbReference type="PANTHER" id="PTHR48051:SF1">
    <property type="entry name" value="RAS SUPPRESSOR PROTEIN 1"/>
    <property type="match status" value="1"/>
</dbReference>
<dbReference type="EnsemblMetazoa" id="CapteT182426">
    <property type="protein sequence ID" value="CapteP182426"/>
    <property type="gene ID" value="CapteG182426"/>
</dbReference>
<name>R7VBE7_CAPTE</name>
<protein>
    <recommendedName>
        <fullName evidence="3">Leucine-rich repeat-containing protein 40</fullName>
    </recommendedName>
</protein>
<reference evidence="7" key="3">
    <citation type="submission" date="2015-06" db="UniProtKB">
        <authorList>
            <consortium name="EnsemblMetazoa"/>
        </authorList>
    </citation>
    <scope>IDENTIFICATION</scope>
</reference>
<dbReference type="Pfam" id="PF23598">
    <property type="entry name" value="LRR_14"/>
    <property type="match status" value="1"/>
</dbReference>
<dbReference type="HOGENOM" id="CLU_000288_18_23_1"/>
<sequence length="610" mass="67344">MASRRRPPFDPKSAFKHAQKQDDRSGTGVPETILKQGRKSGQLNLSGRSLTEVPQSVWKINIDVPKESSNISLGTTDERWWEQVDLSKLILASNALTSLSEDIAQLPALTVLDVHDNQLNSLPEALCQLENLQKLNLSHNSLKALPESICQLPRLQFLYIQNNQLEALPEDIGRLALLEELDASHNKLPTLPTSIKFLERVMKFNMSNNNLNVIVHEISGMQGLRTLDATHNQLHTLPDDLGHLNKLEQLYLRHNRLTHLPSLQHCTALKELHLGNNAIQGLSEEQLREMHSVSVLDLRDNRLTKVPSEIVLLQMLERLDLTNNNISALPYELGTLPNLKSIVLDGNPLKSIRRDIIMRGTNELKKYLRSRMAESAPTAPQSAVQSSKGTSGIVGGASSGVDPHLVSSSKALDYSEKKVTAIPDELWAVAQSGGVTIVNFSKNQLTQYPKQIESLKDSLCELNLSFNKLTTIDASIGCLSRLVMLDLGGNQLLSLPAELSNASSLRELVISFNRFTSIPSVVYSLPCLEIILAGSNQIAEIDAQGLKSLAQLATLDLQNNDIRQVPPELGLVTQLRSLQLEGNAIRQPRPAILSKGTLAILEYLRGRIPT</sequence>
<dbReference type="SUPFAM" id="SSF52058">
    <property type="entry name" value="L domain-like"/>
    <property type="match status" value="2"/>
</dbReference>
<dbReference type="Pfam" id="PF13855">
    <property type="entry name" value="LRR_8"/>
    <property type="match status" value="2"/>
</dbReference>
<dbReference type="EMBL" id="KB293301">
    <property type="protein sequence ID" value="ELU16143.1"/>
    <property type="molecule type" value="Genomic_DNA"/>
</dbReference>
<dbReference type="AlphaFoldDB" id="R7VBE7"/>
<dbReference type="Proteomes" id="UP000014760">
    <property type="component" value="Unassembled WGS sequence"/>
</dbReference>
<keyword evidence="8" id="KW-1185">Reference proteome</keyword>
<dbReference type="SMART" id="SM00369">
    <property type="entry name" value="LRR_TYP"/>
    <property type="match status" value="14"/>
</dbReference>